<feature type="domain" description="Thioesterase" evidence="3">
    <location>
        <begin position="48"/>
        <end position="124"/>
    </location>
</feature>
<dbReference type="Pfam" id="PF03061">
    <property type="entry name" value="4HBT"/>
    <property type="match status" value="1"/>
</dbReference>
<dbReference type="NCBIfam" id="TIGR00369">
    <property type="entry name" value="unchar_dom_1"/>
    <property type="match status" value="1"/>
</dbReference>
<dbReference type="InterPro" id="IPR029069">
    <property type="entry name" value="HotDog_dom_sf"/>
</dbReference>
<dbReference type="OrthoDB" id="9798208at2"/>
<protein>
    <submittedName>
        <fullName evidence="4">Thioesterase</fullName>
    </submittedName>
</protein>
<evidence type="ECO:0000256" key="2">
    <source>
        <dbReference type="ARBA" id="ARBA00022801"/>
    </source>
</evidence>
<comment type="caution">
    <text evidence="4">The sequence shown here is derived from an EMBL/GenBank/DDBJ whole genome shotgun (WGS) entry which is preliminary data.</text>
</comment>
<proteinExistence type="inferred from homology"/>
<dbReference type="InterPro" id="IPR006683">
    <property type="entry name" value="Thioestr_dom"/>
</dbReference>
<dbReference type="SUPFAM" id="SSF54637">
    <property type="entry name" value="Thioesterase/thiol ester dehydrase-isomerase"/>
    <property type="match status" value="1"/>
</dbReference>
<reference evidence="4 5" key="1">
    <citation type="submission" date="2018-02" db="EMBL/GenBank/DDBJ databases">
        <title>Genome sequences of Apibacter spp., gut symbionts of Asian honey bees.</title>
        <authorList>
            <person name="Kwong W.K."/>
            <person name="Steele M.I."/>
            <person name="Moran N.A."/>
        </authorList>
    </citation>
    <scope>NUCLEOTIDE SEQUENCE [LARGE SCALE GENOMIC DNA]</scope>
    <source>
        <strain evidence="5">wkB301</strain>
    </source>
</reference>
<dbReference type="AlphaFoldDB" id="A0A2S8A8H9"/>
<dbReference type="RefSeq" id="WP_105247499.1">
    <property type="nucleotide sequence ID" value="NZ_PSZM01000045.1"/>
</dbReference>
<dbReference type="GO" id="GO:0061522">
    <property type="term" value="F:1,4-dihydroxy-2-naphthoyl-CoA thioesterase activity"/>
    <property type="evidence" value="ECO:0007669"/>
    <property type="project" value="TreeGrafter"/>
</dbReference>
<dbReference type="Proteomes" id="UP000238042">
    <property type="component" value="Unassembled WGS sequence"/>
</dbReference>
<dbReference type="PANTHER" id="PTHR43240:SF5">
    <property type="entry name" value="1,4-DIHYDROXY-2-NAPHTHOYL-COA THIOESTERASE 1"/>
    <property type="match status" value="1"/>
</dbReference>
<dbReference type="PANTHER" id="PTHR43240">
    <property type="entry name" value="1,4-DIHYDROXY-2-NAPHTHOYL-COA THIOESTERASE 1"/>
    <property type="match status" value="1"/>
</dbReference>
<dbReference type="EMBL" id="PSZM01000045">
    <property type="protein sequence ID" value="PQL90868.1"/>
    <property type="molecule type" value="Genomic_DNA"/>
</dbReference>
<evidence type="ECO:0000313" key="4">
    <source>
        <dbReference type="EMBL" id="PQL90868.1"/>
    </source>
</evidence>
<dbReference type="Gene3D" id="3.10.129.10">
    <property type="entry name" value="Hotdog Thioesterase"/>
    <property type="match status" value="1"/>
</dbReference>
<name>A0A2S8A8H9_9FLAO</name>
<dbReference type="GO" id="GO:0005829">
    <property type="term" value="C:cytosol"/>
    <property type="evidence" value="ECO:0007669"/>
    <property type="project" value="TreeGrafter"/>
</dbReference>
<keyword evidence="2" id="KW-0378">Hydrolase</keyword>
<sequence length="144" mass="15913">MKSEDILIELNTLSKNTLMETLGIVFTDFTGDTLTAEMVVEPTVHQPMGFLHGGASLAMAESVGSLLSITSVDTKKYYVFGTQVTGYHIKAVRHGKIRAVASFINKGKNTQVVEINLYNETRDTTFKNGYATMTNRIVAKKDFK</sequence>
<comment type="similarity">
    <text evidence="1">Belongs to the thioesterase PaaI family.</text>
</comment>
<gene>
    <name evidence="4" type="ORF">C4S77_10480</name>
</gene>
<evidence type="ECO:0000256" key="1">
    <source>
        <dbReference type="ARBA" id="ARBA00008324"/>
    </source>
</evidence>
<accession>A0A2S8A8H9</accession>
<evidence type="ECO:0000259" key="3">
    <source>
        <dbReference type="Pfam" id="PF03061"/>
    </source>
</evidence>
<organism evidence="4 5">
    <name type="scientific">Apibacter adventoris</name>
    <dbReference type="NCBI Taxonomy" id="1679466"/>
    <lineage>
        <taxon>Bacteria</taxon>
        <taxon>Pseudomonadati</taxon>
        <taxon>Bacteroidota</taxon>
        <taxon>Flavobacteriia</taxon>
        <taxon>Flavobacteriales</taxon>
        <taxon>Weeksellaceae</taxon>
        <taxon>Apibacter</taxon>
    </lineage>
</organism>
<evidence type="ECO:0000313" key="5">
    <source>
        <dbReference type="Proteomes" id="UP000238042"/>
    </source>
</evidence>
<dbReference type="CDD" id="cd03443">
    <property type="entry name" value="PaaI_thioesterase"/>
    <property type="match status" value="1"/>
</dbReference>
<dbReference type="InterPro" id="IPR003736">
    <property type="entry name" value="PAAI_dom"/>
</dbReference>
<keyword evidence="5" id="KW-1185">Reference proteome</keyword>